<feature type="compositionally biased region" description="Polar residues" evidence="1">
    <location>
        <begin position="243"/>
        <end position="253"/>
    </location>
</feature>
<reference evidence="2 3" key="1">
    <citation type="journal article" date="2014" name="PLoS Genet.">
        <title>Analysis of the Phlebiopsis gigantea genome, transcriptome and secretome provides insight into its pioneer colonization strategies of wood.</title>
        <authorList>
            <person name="Hori C."/>
            <person name="Ishida T."/>
            <person name="Igarashi K."/>
            <person name="Samejima M."/>
            <person name="Suzuki H."/>
            <person name="Master E."/>
            <person name="Ferreira P."/>
            <person name="Ruiz-Duenas F.J."/>
            <person name="Held B."/>
            <person name="Canessa P."/>
            <person name="Larrondo L.F."/>
            <person name="Schmoll M."/>
            <person name="Druzhinina I.S."/>
            <person name="Kubicek C.P."/>
            <person name="Gaskell J.A."/>
            <person name="Kersten P."/>
            <person name="St John F."/>
            <person name="Glasner J."/>
            <person name="Sabat G."/>
            <person name="Splinter BonDurant S."/>
            <person name="Syed K."/>
            <person name="Yadav J."/>
            <person name="Mgbeahuruike A.C."/>
            <person name="Kovalchuk A."/>
            <person name="Asiegbu F.O."/>
            <person name="Lackner G."/>
            <person name="Hoffmeister D."/>
            <person name="Rencoret J."/>
            <person name="Gutierrez A."/>
            <person name="Sun H."/>
            <person name="Lindquist E."/>
            <person name="Barry K."/>
            <person name="Riley R."/>
            <person name="Grigoriev I.V."/>
            <person name="Henrissat B."/>
            <person name="Kues U."/>
            <person name="Berka R.M."/>
            <person name="Martinez A.T."/>
            <person name="Covert S.F."/>
            <person name="Blanchette R.A."/>
            <person name="Cullen D."/>
        </authorList>
    </citation>
    <scope>NUCLEOTIDE SEQUENCE [LARGE SCALE GENOMIC DNA]</scope>
    <source>
        <strain evidence="2 3">11061_1 CR5-6</strain>
    </source>
</reference>
<evidence type="ECO:0000256" key="1">
    <source>
        <dbReference type="SAM" id="MobiDB-lite"/>
    </source>
</evidence>
<dbReference type="HOGENOM" id="CLU_1062120_0_0_1"/>
<feature type="region of interest" description="Disordered" evidence="1">
    <location>
        <begin position="218"/>
        <end position="253"/>
    </location>
</feature>
<dbReference type="AlphaFoldDB" id="A0A0C3RTG4"/>
<sequence>MLPYAGIPPKLKITNFLTHVIQAFSLAWEWLLRRNEQLSASNAACVAGRFFNEFLRQIPADQVAACARGAVLMAATHLNLEHNKATTILQSQCQEHKAWADRLAVEVCRLTKLMDKLTIVDELFGSKVLEMAGLAKLAANASLGIRKDLHVYHVALEAHLEPRAVLSYAKATALSTAQTCDPQPSPSRAVTPPPEAPAELKTLETCIRKVNFRKCKAGVAKPTPTTAGPSNRRRTDMPPTLSPSPQHTTHQQCSVLIDEHTN</sequence>
<proteinExistence type="predicted"/>
<gene>
    <name evidence="2" type="ORF">PHLGIDRAFT_121094</name>
</gene>
<accession>A0A0C3RTG4</accession>
<keyword evidence="3" id="KW-1185">Reference proteome</keyword>
<evidence type="ECO:0000313" key="3">
    <source>
        <dbReference type="Proteomes" id="UP000053257"/>
    </source>
</evidence>
<organism evidence="2 3">
    <name type="scientific">Phlebiopsis gigantea (strain 11061_1 CR5-6)</name>
    <name type="common">White-rot fungus</name>
    <name type="synonym">Peniophora gigantea</name>
    <dbReference type="NCBI Taxonomy" id="745531"/>
    <lineage>
        <taxon>Eukaryota</taxon>
        <taxon>Fungi</taxon>
        <taxon>Dikarya</taxon>
        <taxon>Basidiomycota</taxon>
        <taxon>Agaricomycotina</taxon>
        <taxon>Agaricomycetes</taxon>
        <taxon>Polyporales</taxon>
        <taxon>Phanerochaetaceae</taxon>
        <taxon>Phlebiopsis</taxon>
    </lineage>
</organism>
<name>A0A0C3RTG4_PHLG1</name>
<protein>
    <submittedName>
        <fullName evidence="2">Uncharacterized protein</fullName>
    </submittedName>
</protein>
<dbReference type="EMBL" id="KN840591">
    <property type="protein sequence ID" value="KIP03981.1"/>
    <property type="molecule type" value="Genomic_DNA"/>
</dbReference>
<evidence type="ECO:0000313" key="2">
    <source>
        <dbReference type="EMBL" id="KIP03981.1"/>
    </source>
</evidence>
<dbReference type="Proteomes" id="UP000053257">
    <property type="component" value="Unassembled WGS sequence"/>
</dbReference>